<protein>
    <submittedName>
        <fullName evidence="15">Putative ferric reductase</fullName>
    </submittedName>
</protein>
<keyword evidence="10" id="KW-0408">Iron</keyword>
<sequence length="421" mass="47063">MYLTGPALALFAVLAAIVMGAQTYAPFGSENALGIALGAGSTAAMSMALILSTRPKLLEPLFGGLDRMYQVHKWLGIAALALMLAHNSYEPDLEHFVRETRLGHRAEDVGEWAFNGLIGLILLSWFKRIPLLRLELPWAWWRFTHRFTGALFALVVFHVLAIDTPADTTGALHLYLNVLCFAGIFAWLFTLVAPKFRRRSFVLDDISRHGSITELRLQPENRPMQWQPGQFAFVSAAGAGMGEPHPFTIAGAPERDGSLRFGIKALGRWTAQLPDYLQPGQRLQVEGPYGRFVFRKRIKQQVWLAGGIGITPFLAWAEALQERNDQHIVLVWTVACRDEAFAAERLAACAARYPQLEVHIVVSAEEGRLTAQKLVARVPFSMREAELFYCGPEGLRKAIEKGLKAMGQSPKRIHYEEFELR</sequence>
<dbReference type="Pfam" id="PF00175">
    <property type="entry name" value="NAD_binding_1"/>
    <property type="match status" value="1"/>
</dbReference>
<keyword evidence="5" id="KW-0001">2Fe-2S</keyword>
<dbReference type="InterPro" id="IPR050415">
    <property type="entry name" value="MRET"/>
</dbReference>
<dbReference type="Proteomes" id="UP000294575">
    <property type="component" value="Unassembled WGS sequence"/>
</dbReference>
<keyword evidence="8 13" id="KW-1133">Transmembrane helix</keyword>
<feature type="transmembrane region" description="Helical" evidence="13">
    <location>
        <begin position="71"/>
        <end position="89"/>
    </location>
</feature>
<keyword evidence="12 13" id="KW-0472">Membrane</keyword>
<dbReference type="Gene3D" id="2.40.30.10">
    <property type="entry name" value="Translation factors"/>
    <property type="match status" value="1"/>
</dbReference>
<feature type="transmembrane region" description="Helical" evidence="13">
    <location>
        <begin position="109"/>
        <end position="126"/>
    </location>
</feature>
<dbReference type="GO" id="GO:0016491">
    <property type="term" value="F:oxidoreductase activity"/>
    <property type="evidence" value="ECO:0007669"/>
    <property type="project" value="UniProtKB-KW"/>
</dbReference>
<evidence type="ECO:0000256" key="12">
    <source>
        <dbReference type="ARBA" id="ARBA00023136"/>
    </source>
</evidence>
<accession>A0A4R6U0U0</accession>
<evidence type="ECO:0000256" key="2">
    <source>
        <dbReference type="ARBA" id="ARBA00004141"/>
    </source>
</evidence>
<gene>
    <name evidence="15" type="ORF">DFQ45_105144</name>
</gene>
<feature type="transmembrane region" description="Helical" evidence="13">
    <location>
        <begin position="33"/>
        <end position="51"/>
    </location>
</feature>
<dbReference type="AlphaFoldDB" id="A0A4R6U0U0"/>
<comment type="cofactor">
    <cofactor evidence="1">
        <name>FAD</name>
        <dbReference type="ChEBI" id="CHEBI:57692"/>
    </cofactor>
</comment>
<keyword evidence="7" id="KW-0274">FAD</keyword>
<dbReference type="GO" id="GO:0051537">
    <property type="term" value="F:2 iron, 2 sulfur cluster binding"/>
    <property type="evidence" value="ECO:0007669"/>
    <property type="project" value="UniProtKB-KW"/>
</dbReference>
<dbReference type="PRINTS" id="PR00410">
    <property type="entry name" value="PHEHYDRXLASE"/>
</dbReference>
<proteinExistence type="predicted"/>
<dbReference type="InterPro" id="IPR013130">
    <property type="entry name" value="Fe3_Rdtase_TM_dom"/>
</dbReference>
<dbReference type="RefSeq" id="WP_101497237.1">
    <property type="nucleotide sequence ID" value="NZ_LNJZ01000008.1"/>
</dbReference>
<dbReference type="PROSITE" id="PS51384">
    <property type="entry name" value="FAD_FR"/>
    <property type="match status" value="1"/>
</dbReference>
<feature type="domain" description="FAD-binding FR-type" evidence="14">
    <location>
        <begin position="193"/>
        <end position="295"/>
    </location>
</feature>
<dbReference type="OrthoDB" id="9796486at2"/>
<keyword evidence="3" id="KW-0285">Flavoprotein</keyword>
<dbReference type="SUPFAM" id="SSF52343">
    <property type="entry name" value="Ferredoxin reductase-like, C-terminal NADP-linked domain"/>
    <property type="match status" value="1"/>
</dbReference>
<keyword evidence="4 13" id="KW-0812">Transmembrane</keyword>
<dbReference type="Pfam" id="PF01794">
    <property type="entry name" value="Ferric_reduct"/>
    <property type="match status" value="1"/>
</dbReference>
<dbReference type="GO" id="GO:0050660">
    <property type="term" value="F:flavin adenine dinucleotide binding"/>
    <property type="evidence" value="ECO:0007669"/>
    <property type="project" value="TreeGrafter"/>
</dbReference>
<evidence type="ECO:0000256" key="9">
    <source>
        <dbReference type="ARBA" id="ARBA00023002"/>
    </source>
</evidence>
<evidence type="ECO:0000313" key="15">
    <source>
        <dbReference type="EMBL" id="TDQ38233.1"/>
    </source>
</evidence>
<dbReference type="PANTHER" id="PTHR47354">
    <property type="entry name" value="NADH OXIDOREDUCTASE HCR"/>
    <property type="match status" value="1"/>
</dbReference>
<dbReference type="Pfam" id="PF08022">
    <property type="entry name" value="FAD_binding_8"/>
    <property type="match status" value="1"/>
</dbReference>
<evidence type="ECO:0000256" key="13">
    <source>
        <dbReference type="SAM" id="Phobius"/>
    </source>
</evidence>
<dbReference type="CDD" id="cd06198">
    <property type="entry name" value="FNR_like_3"/>
    <property type="match status" value="1"/>
</dbReference>
<reference evidence="15 16" key="1">
    <citation type="submission" date="2019-03" db="EMBL/GenBank/DDBJ databases">
        <title>Genomic Encyclopedia of Type Strains, Phase IV (KMG-IV): sequencing the most valuable type-strain genomes for metagenomic binning, comparative biology and taxonomic classification.</title>
        <authorList>
            <person name="Goeker M."/>
        </authorList>
    </citation>
    <scope>NUCLEOTIDE SEQUENCE [LARGE SCALE GENOMIC DNA]</scope>
    <source>
        <strain evidence="15 16">DSM 28679</strain>
    </source>
</reference>
<dbReference type="InterPro" id="IPR013112">
    <property type="entry name" value="FAD-bd_8"/>
</dbReference>
<dbReference type="PANTHER" id="PTHR47354:SF8">
    <property type="entry name" value="1,2-PHENYLACETYL-COA EPOXIDASE, SUBUNIT E"/>
    <property type="match status" value="1"/>
</dbReference>
<keyword evidence="11" id="KW-0411">Iron-sulfur</keyword>
<feature type="transmembrane region" description="Helical" evidence="13">
    <location>
        <begin position="172"/>
        <end position="193"/>
    </location>
</feature>
<evidence type="ECO:0000256" key="5">
    <source>
        <dbReference type="ARBA" id="ARBA00022714"/>
    </source>
</evidence>
<evidence type="ECO:0000256" key="7">
    <source>
        <dbReference type="ARBA" id="ARBA00022827"/>
    </source>
</evidence>
<evidence type="ECO:0000256" key="6">
    <source>
        <dbReference type="ARBA" id="ARBA00022723"/>
    </source>
</evidence>
<dbReference type="Gene3D" id="3.40.50.80">
    <property type="entry name" value="Nucleotide-binding domain of ferredoxin-NADP reductase (FNR) module"/>
    <property type="match status" value="1"/>
</dbReference>
<dbReference type="InterPro" id="IPR039261">
    <property type="entry name" value="FNR_nucleotide-bd"/>
</dbReference>
<dbReference type="GO" id="GO:0046872">
    <property type="term" value="F:metal ion binding"/>
    <property type="evidence" value="ECO:0007669"/>
    <property type="project" value="UniProtKB-KW"/>
</dbReference>
<evidence type="ECO:0000256" key="8">
    <source>
        <dbReference type="ARBA" id="ARBA00022989"/>
    </source>
</evidence>
<evidence type="ECO:0000256" key="11">
    <source>
        <dbReference type="ARBA" id="ARBA00023014"/>
    </source>
</evidence>
<keyword evidence="9" id="KW-0560">Oxidoreductase</keyword>
<evidence type="ECO:0000256" key="1">
    <source>
        <dbReference type="ARBA" id="ARBA00001974"/>
    </source>
</evidence>
<comment type="subcellular location">
    <subcellularLocation>
        <location evidence="2">Membrane</location>
        <topology evidence="2">Multi-pass membrane protein</topology>
    </subcellularLocation>
</comment>
<keyword evidence="16" id="KW-1185">Reference proteome</keyword>
<organism evidence="15 16">
    <name type="scientific">Thiopseudomonas denitrificans</name>
    <dbReference type="NCBI Taxonomy" id="1501432"/>
    <lineage>
        <taxon>Bacteria</taxon>
        <taxon>Pseudomonadati</taxon>
        <taxon>Pseudomonadota</taxon>
        <taxon>Gammaproteobacteria</taxon>
        <taxon>Pseudomonadales</taxon>
        <taxon>Pseudomonadaceae</taxon>
        <taxon>Thiopseudomonas</taxon>
    </lineage>
</organism>
<keyword evidence="6" id="KW-0479">Metal-binding</keyword>
<evidence type="ECO:0000256" key="10">
    <source>
        <dbReference type="ARBA" id="ARBA00023004"/>
    </source>
</evidence>
<comment type="caution">
    <text evidence="15">The sequence shown here is derived from an EMBL/GenBank/DDBJ whole genome shotgun (WGS) entry which is preliminary data.</text>
</comment>
<dbReference type="GO" id="GO:0016020">
    <property type="term" value="C:membrane"/>
    <property type="evidence" value="ECO:0007669"/>
    <property type="project" value="UniProtKB-SubCell"/>
</dbReference>
<dbReference type="SUPFAM" id="SSF63380">
    <property type="entry name" value="Riboflavin synthase domain-like"/>
    <property type="match status" value="1"/>
</dbReference>
<evidence type="ECO:0000256" key="3">
    <source>
        <dbReference type="ARBA" id="ARBA00022630"/>
    </source>
</evidence>
<feature type="transmembrane region" description="Helical" evidence="13">
    <location>
        <begin position="147"/>
        <end position="166"/>
    </location>
</feature>
<dbReference type="InterPro" id="IPR017927">
    <property type="entry name" value="FAD-bd_FR_type"/>
</dbReference>
<name>A0A4R6U0U0_9GAMM</name>
<evidence type="ECO:0000256" key="4">
    <source>
        <dbReference type="ARBA" id="ARBA00022692"/>
    </source>
</evidence>
<evidence type="ECO:0000313" key="16">
    <source>
        <dbReference type="Proteomes" id="UP000294575"/>
    </source>
</evidence>
<dbReference type="InterPro" id="IPR017938">
    <property type="entry name" value="Riboflavin_synthase-like_b-brl"/>
</dbReference>
<dbReference type="InterPro" id="IPR001433">
    <property type="entry name" value="OxRdtase_FAD/NAD-bd"/>
</dbReference>
<dbReference type="EMBL" id="SNYK01000005">
    <property type="protein sequence ID" value="TDQ38233.1"/>
    <property type="molecule type" value="Genomic_DNA"/>
</dbReference>
<evidence type="ECO:0000259" key="14">
    <source>
        <dbReference type="PROSITE" id="PS51384"/>
    </source>
</evidence>